<evidence type="ECO:0008006" key="4">
    <source>
        <dbReference type="Google" id="ProtNLM"/>
    </source>
</evidence>
<organism evidence="2 3">
    <name type="scientific">Candidatus Kaiserbacteria bacterium CG10_big_fil_rev_8_21_14_0_10_47_16</name>
    <dbReference type="NCBI Taxonomy" id="1974608"/>
    <lineage>
        <taxon>Bacteria</taxon>
        <taxon>Candidatus Kaiseribacteriota</taxon>
    </lineage>
</organism>
<dbReference type="InterPro" id="IPR029024">
    <property type="entry name" value="TerB-like"/>
</dbReference>
<keyword evidence="1" id="KW-0812">Transmembrane</keyword>
<name>A0A2H0UD37_9BACT</name>
<feature type="transmembrane region" description="Helical" evidence="1">
    <location>
        <begin position="12"/>
        <end position="33"/>
    </location>
</feature>
<gene>
    <name evidence="2" type="ORF">COU16_01990</name>
</gene>
<evidence type="ECO:0000256" key="1">
    <source>
        <dbReference type="SAM" id="Phobius"/>
    </source>
</evidence>
<dbReference type="AlphaFoldDB" id="A0A2H0UD37"/>
<evidence type="ECO:0000313" key="3">
    <source>
        <dbReference type="Proteomes" id="UP000229344"/>
    </source>
</evidence>
<feature type="transmembrane region" description="Helical" evidence="1">
    <location>
        <begin position="54"/>
        <end position="75"/>
    </location>
</feature>
<sequence length="162" mass="18160">MQTMFPIIIDVLFSLGLTWAVGSSTFAITFYMVALSDGTIDPSEKRLMHTVYHVLRIGQALLILALIGFALQPGFVVTNVYIAQWFLIGVVVLNGLLMTKHVMPMRFGPILAGGSWYALFFVSTLPFNETPLWIIATIYIGFLAFFYVCFNGFKKKFVKTQA</sequence>
<keyword evidence="1" id="KW-1133">Transmembrane helix</keyword>
<protein>
    <recommendedName>
        <fullName evidence="4">DUF4386 domain-containing protein</fullName>
    </recommendedName>
</protein>
<proteinExistence type="predicted"/>
<dbReference type="EMBL" id="PFBI01000006">
    <property type="protein sequence ID" value="PIR84343.1"/>
    <property type="molecule type" value="Genomic_DNA"/>
</dbReference>
<dbReference type="Proteomes" id="UP000229344">
    <property type="component" value="Unassembled WGS sequence"/>
</dbReference>
<evidence type="ECO:0000313" key="2">
    <source>
        <dbReference type="EMBL" id="PIR84343.1"/>
    </source>
</evidence>
<feature type="transmembrane region" description="Helical" evidence="1">
    <location>
        <begin position="81"/>
        <end position="98"/>
    </location>
</feature>
<accession>A0A2H0UD37</accession>
<feature type="transmembrane region" description="Helical" evidence="1">
    <location>
        <begin position="133"/>
        <end position="153"/>
    </location>
</feature>
<feature type="transmembrane region" description="Helical" evidence="1">
    <location>
        <begin position="110"/>
        <end position="127"/>
    </location>
</feature>
<comment type="caution">
    <text evidence="2">The sequence shown here is derived from an EMBL/GenBank/DDBJ whole genome shotgun (WGS) entry which is preliminary data.</text>
</comment>
<dbReference type="SUPFAM" id="SSF158682">
    <property type="entry name" value="TerB-like"/>
    <property type="match status" value="1"/>
</dbReference>
<reference evidence="3" key="1">
    <citation type="submission" date="2017-09" db="EMBL/GenBank/DDBJ databases">
        <title>Depth-based differentiation of microbial function through sediment-hosted aquifers and enrichment of novel symbionts in the deep terrestrial subsurface.</title>
        <authorList>
            <person name="Probst A.J."/>
            <person name="Ladd B."/>
            <person name="Jarett J.K."/>
            <person name="Geller-Mcgrath D.E."/>
            <person name="Sieber C.M.K."/>
            <person name="Emerson J.B."/>
            <person name="Anantharaman K."/>
            <person name="Thomas B.C."/>
            <person name="Malmstrom R."/>
            <person name="Stieglmeier M."/>
            <person name="Klingl A."/>
            <person name="Woyke T."/>
            <person name="Ryan C.M."/>
            <person name="Banfield J.F."/>
        </authorList>
    </citation>
    <scope>NUCLEOTIDE SEQUENCE [LARGE SCALE GENOMIC DNA]</scope>
</reference>
<keyword evidence="1" id="KW-0472">Membrane</keyword>